<feature type="compositionally biased region" description="Basic and acidic residues" evidence="1">
    <location>
        <begin position="44"/>
        <end position="55"/>
    </location>
</feature>
<organism evidence="2 3">
    <name type="scientific">Chiloscyllium punctatum</name>
    <name type="common">Brownbanded bambooshark</name>
    <name type="synonym">Hemiscyllium punctatum</name>
    <dbReference type="NCBI Taxonomy" id="137246"/>
    <lineage>
        <taxon>Eukaryota</taxon>
        <taxon>Metazoa</taxon>
        <taxon>Chordata</taxon>
        <taxon>Craniata</taxon>
        <taxon>Vertebrata</taxon>
        <taxon>Chondrichthyes</taxon>
        <taxon>Elasmobranchii</taxon>
        <taxon>Galeomorphii</taxon>
        <taxon>Galeoidea</taxon>
        <taxon>Orectolobiformes</taxon>
        <taxon>Hemiscylliidae</taxon>
        <taxon>Chiloscyllium</taxon>
    </lineage>
</organism>
<name>A0A401TXA6_CHIPU</name>
<reference evidence="2 3" key="1">
    <citation type="journal article" date="2018" name="Nat. Ecol. Evol.">
        <title>Shark genomes provide insights into elasmobranch evolution and the origin of vertebrates.</title>
        <authorList>
            <person name="Hara Y"/>
            <person name="Yamaguchi K"/>
            <person name="Onimaru K"/>
            <person name="Kadota M"/>
            <person name="Koyanagi M"/>
            <person name="Keeley SD"/>
            <person name="Tatsumi K"/>
            <person name="Tanaka K"/>
            <person name="Motone F"/>
            <person name="Kageyama Y"/>
            <person name="Nozu R"/>
            <person name="Adachi N"/>
            <person name="Nishimura O"/>
            <person name="Nakagawa R"/>
            <person name="Tanegashima C"/>
            <person name="Kiyatake I"/>
            <person name="Matsumoto R"/>
            <person name="Murakumo K"/>
            <person name="Nishida K"/>
            <person name="Terakita A"/>
            <person name="Kuratani S"/>
            <person name="Sato K"/>
            <person name="Hyodo S Kuraku.S."/>
        </authorList>
    </citation>
    <scope>NUCLEOTIDE SEQUENCE [LARGE SCALE GENOMIC DNA]</scope>
</reference>
<dbReference type="Proteomes" id="UP000287033">
    <property type="component" value="Unassembled WGS sequence"/>
</dbReference>
<gene>
    <name evidence="2" type="ORF">chiPu_0031162</name>
</gene>
<accession>A0A401TXA6</accession>
<dbReference type="EMBL" id="BEZZ01202478">
    <property type="protein sequence ID" value="GCC47287.1"/>
    <property type="molecule type" value="Genomic_DNA"/>
</dbReference>
<proteinExistence type="predicted"/>
<evidence type="ECO:0000313" key="2">
    <source>
        <dbReference type="EMBL" id="GCC47287.1"/>
    </source>
</evidence>
<feature type="compositionally biased region" description="Basic and acidic residues" evidence="1">
    <location>
        <begin position="1"/>
        <end position="15"/>
    </location>
</feature>
<protein>
    <submittedName>
        <fullName evidence="2">Uncharacterized protein</fullName>
    </submittedName>
</protein>
<dbReference type="AlphaFoldDB" id="A0A401TXA6"/>
<evidence type="ECO:0000256" key="1">
    <source>
        <dbReference type="SAM" id="MobiDB-lite"/>
    </source>
</evidence>
<feature type="non-terminal residue" evidence="2">
    <location>
        <position position="103"/>
    </location>
</feature>
<evidence type="ECO:0000313" key="3">
    <source>
        <dbReference type="Proteomes" id="UP000287033"/>
    </source>
</evidence>
<comment type="caution">
    <text evidence="2">The sequence shown here is derived from an EMBL/GenBank/DDBJ whole genome shotgun (WGS) entry which is preliminary data.</text>
</comment>
<keyword evidence="3" id="KW-1185">Reference proteome</keyword>
<sequence length="103" mass="11615">MPPYSEKNDLDKGEAQIETVEPDSQSQAGGTEREGENLEQEGAEENHDSYKRYLPADEGQSATRKAVQRILKILKRKLNRGALVRRTVSDVKAWRVAIRPVIP</sequence>
<feature type="region of interest" description="Disordered" evidence="1">
    <location>
        <begin position="1"/>
        <end position="61"/>
    </location>
</feature>